<dbReference type="Proteomes" id="UP000039865">
    <property type="component" value="Unassembled WGS sequence"/>
</dbReference>
<evidence type="ECO:0000256" key="2">
    <source>
        <dbReference type="SAM" id="MobiDB-lite"/>
    </source>
</evidence>
<proteinExistence type="predicted"/>
<accession>A0A078B3W4</accession>
<sequence>MCCCAKARKDGDVTIEGPENRIRNINRILLEFVNEESKIGLREVPCIEMIEKVLLASNKGEVPKRDIIQIYKSTEQVNQNSIKNFMIQDFFFVDTSRQKYDFNKIVLFNLLYSGGKEIEKANFLFNVIENTSSSAVHNHSQKLLNTLENLTYISCIVVGEIINSVRRFQTDTEDSEFQELLSLYSTNANMLREFGNHIASIFLFPSSEDRQYLMRPDFIKKMEESAYLLIKPHEIRKKYTEYVWQNKARALLPSKLMRRTTHGIRENGEESKNPSEINDSIRQSARGTLRKQFSGQNQKQQYSRQISEAQLQNSANQQKQLRQDKMDKYLPLQSPYNYSNNDNLDKSSDISMAVYRYEDKSAQDSMSSPTNRQNKNKNNNAFQKQNYNQQYQQQQQQQLQKSQQNINKYFDQPALVQQNFSNQFTDKGHSPLLSPATAKLGSEVDIERDMKQRLKSLKLQGPSNRESSETQTSLLSTTNLRKYQNVQMYLKEMFGEQFVNMVAEMMEPFDAKKQSTLQMKLSDLRNSTKLEFPEYNAYPYHIREVFEYYNAILHKEDLLEFSKGKLFRDNIINVYLKILEKINLVRQSQYNYQRATTRNSVDIYSQNTSQTPQKILYFNTYFSRKLNNEAYVKDCLNMLQNFFKFDQVILPFFIDEEDDQRALIVSVKVANFQVDLYDRERDEDNHDISDTVLHLMDLSSRIQDVEFNEDQIDGGVEGVCVDREEDMLVAICYIAEQITFNKPVDLETFNVNLERQRILDVFLSLLQFK</sequence>
<gene>
    <name evidence="3" type="primary">Contig9963.g10647</name>
    <name evidence="3" type="ORF">STYLEM_17326</name>
</gene>
<dbReference type="InParanoid" id="A0A078B3W4"/>
<keyword evidence="4" id="KW-1185">Reference proteome</keyword>
<dbReference type="SUPFAM" id="SSF54001">
    <property type="entry name" value="Cysteine proteinases"/>
    <property type="match status" value="1"/>
</dbReference>
<feature type="compositionally biased region" description="Polar residues" evidence="2">
    <location>
        <begin position="288"/>
        <end position="320"/>
    </location>
</feature>
<feature type="coiled-coil region" evidence="1">
    <location>
        <begin position="384"/>
        <end position="412"/>
    </location>
</feature>
<evidence type="ECO:0000256" key="1">
    <source>
        <dbReference type="SAM" id="Coils"/>
    </source>
</evidence>
<dbReference type="EMBL" id="CCKQ01016335">
    <property type="protein sequence ID" value="CDW88208.1"/>
    <property type="molecule type" value="Genomic_DNA"/>
</dbReference>
<reference evidence="3 4" key="1">
    <citation type="submission" date="2014-06" db="EMBL/GenBank/DDBJ databases">
        <authorList>
            <person name="Swart Estienne"/>
        </authorList>
    </citation>
    <scope>NUCLEOTIDE SEQUENCE [LARGE SCALE GENOMIC DNA]</scope>
    <source>
        <strain evidence="3 4">130c</strain>
    </source>
</reference>
<dbReference type="InterPro" id="IPR038765">
    <property type="entry name" value="Papain-like_cys_pep_sf"/>
</dbReference>
<keyword evidence="1" id="KW-0175">Coiled coil</keyword>
<name>A0A078B3W4_STYLE</name>
<evidence type="ECO:0000313" key="3">
    <source>
        <dbReference type="EMBL" id="CDW88208.1"/>
    </source>
</evidence>
<organism evidence="3 4">
    <name type="scientific">Stylonychia lemnae</name>
    <name type="common">Ciliate</name>
    <dbReference type="NCBI Taxonomy" id="5949"/>
    <lineage>
        <taxon>Eukaryota</taxon>
        <taxon>Sar</taxon>
        <taxon>Alveolata</taxon>
        <taxon>Ciliophora</taxon>
        <taxon>Intramacronucleata</taxon>
        <taxon>Spirotrichea</taxon>
        <taxon>Stichotrichia</taxon>
        <taxon>Sporadotrichida</taxon>
        <taxon>Oxytrichidae</taxon>
        <taxon>Stylonychinae</taxon>
        <taxon>Stylonychia</taxon>
    </lineage>
</organism>
<evidence type="ECO:0000313" key="4">
    <source>
        <dbReference type="Proteomes" id="UP000039865"/>
    </source>
</evidence>
<feature type="region of interest" description="Disordered" evidence="2">
    <location>
        <begin position="288"/>
        <end position="321"/>
    </location>
</feature>
<dbReference type="Gene3D" id="3.40.395.10">
    <property type="entry name" value="Adenoviral Proteinase, Chain A"/>
    <property type="match status" value="1"/>
</dbReference>
<dbReference type="AlphaFoldDB" id="A0A078B3W4"/>
<protein>
    <submittedName>
        <fullName evidence="3">Uncharacterized protein</fullName>
    </submittedName>
</protein>